<keyword evidence="3" id="KW-1185">Reference proteome</keyword>
<sequence>MIETEHNNKAIVKFEGDEIRKLTVNDKDYFIAKGVFV</sequence>
<dbReference type="AlphaFoldDB" id="A0AAC9B4F6"/>
<evidence type="ECO:0000313" key="2">
    <source>
        <dbReference type="EMBL" id="AMV68177.1"/>
    </source>
</evidence>
<dbReference type="Proteomes" id="UP000076405">
    <property type="component" value="Plasmid pL21533-2"/>
</dbReference>
<reference evidence="3 4" key="1">
    <citation type="journal article" date="2016" name="PLoS ONE">
        <title>The Identification of Novel Diagnostic Marker Genes for the Detection of Beer Spoiling Pediococcus damnosus Strains Using the BlAst Diagnostic Gene findEr.</title>
        <authorList>
            <person name="Behr J."/>
            <person name="Geissler A.J."/>
            <person name="Schmid J."/>
            <person name="Zehe A."/>
            <person name="Vogel R.F."/>
        </authorList>
    </citation>
    <scope>NUCLEOTIDE SEQUENCE [LARGE SCALE GENOMIC DNA]</scope>
    <source>
        <strain evidence="1 4">TMW 2.1533</strain>
        <strain evidence="2 3">TMW 2.1535</strain>
        <plasmid evidence="1">pL21533-2</plasmid>
        <plasmid evidence="4">pl21533-2</plasmid>
        <plasmid evidence="2">pL21535-1</plasmid>
        <plasmid evidence="3">pl21535-1</plasmid>
    </source>
</reference>
<keyword evidence="1" id="KW-0614">Plasmid</keyword>
<organism evidence="1 4">
    <name type="scientific">Pediococcus damnosus</name>
    <dbReference type="NCBI Taxonomy" id="51663"/>
    <lineage>
        <taxon>Bacteria</taxon>
        <taxon>Bacillati</taxon>
        <taxon>Bacillota</taxon>
        <taxon>Bacilli</taxon>
        <taxon>Lactobacillales</taxon>
        <taxon>Lactobacillaceae</taxon>
        <taxon>Pediococcus</taxon>
    </lineage>
</organism>
<accession>A0AAC9B4F6</accession>
<geneLocation type="plasmid" evidence="4">
    <name>pl21533-2</name>
</geneLocation>
<name>A0AAC9B4F6_9LACO</name>
<dbReference type="Proteomes" id="UP000076244">
    <property type="component" value="Plasmid pL21535-1"/>
</dbReference>
<dbReference type="EMBL" id="CP012289">
    <property type="protein sequence ID" value="AMV68177.1"/>
    <property type="molecule type" value="Genomic_DNA"/>
</dbReference>
<proteinExistence type="predicted"/>
<evidence type="ECO:0000313" key="1">
    <source>
        <dbReference type="EMBL" id="AMV63803.1"/>
    </source>
</evidence>
<dbReference type="EMBL" id="CP012277">
    <property type="protein sequence ID" value="AMV63803.1"/>
    <property type="molecule type" value="Genomic_DNA"/>
</dbReference>
<protein>
    <submittedName>
        <fullName evidence="1">Uncharacterized protein</fullName>
    </submittedName>
</protein>
<dbReference type="KEGG" id="pdm:ADU72_0021"/>
<geneLocation type="plasmid" evidence="3">
    <name>pl21535-1</name>
</geneLocation>
<evidence type="ECO:0000313" key="4">
    <source>
        <dbReference type="Proteomes" id="UP000076405"/>
    </source>
</evidence>
<geneLocation type="plasmid" evidence="1">
    <name>pL21533-2</name>
</geneLocation>
<gene>
    <name evidence="1" type="ORF">ADU70_0281</name>
    <name evidence="2" type="ORF">ADU72_0021</name>
</gene>
<evidence type="ECO:0000313" key="3">
    <source>
        <dbReference type="Proteomes" id="UP000076244"/>
    </source>
</evidence>
<geneLocation type="plasmid" evidence="2">
    <name>pL21535-1</name>
</geneLocation>